<protein>
    <recommendedName>
        <fullName evidence="1">Reverse transcriptase domain-containing protein</fullName>
    </recommendedName>
</protein>
<dbReference type="InterPro" id="IPR000477">
    <property type="entry name" value="RT_dom"/>
</dbReference>
<dbReference type="EMBL" id="CAXKWB010041804">
    <property type="protein sequence ID" value="CAL4156996.1"/>
    <property type="molecule type" value="Genomic_DNA"/>
</dbReference>
<evidence type="ECO:0000259" key="1">
    <source>
        <dbReference type="Pfam" id="PF00078"/>
    </source>
</evidence>
<reference evidence="2 3" key="1">
    <citation type="submission" date="2024-05" db="EMBL/GenBank/DDBJ databases">
        <authorList>
            <person name="Wallberg A."/>
        </authorList>
    </citation>
    <scope>NUCLEOTIDE SEQUENCE [LARGE SCALE GENOMIC DNA]</scope>
</reference>
<dbReference type="Proteomes" id="UP001497623">
    <property type="component" value="Unassembled WGS sequence"/>
</dbReference>
<sequence length="117" mass="14020">LSKIIEKVINNRMVHFLDDFNILSKTQFGFRKNMGTETALLNYIDNIQEALNNKKYTVSIFMDLSKAFDVIDHKILEKKLEHYGFRGKFLEFLLSFIKKQKIFCAYQWKKFRNKISK</sequence>
<comment type="caution">
    <text evidence="2">The sequence shown here is derived from an EMBL/GenBank/DDBJ whole genome shotgun (WGS) entry which is preliminary data.</text>
</comment>
<dbReference type="PANTHER" id="PTHR19446">
    <property type="entry name" value="REVERSE TRANSCRIPTASES"/>
    <property type="match status" value="1"/>
</dbReference>
<keyword evidence="3" id="KW-1185">Reference proteome</keyword>
<feature type="domain" description="Reverse transcriptase" evidence="1">
    <location>
        <begin position="3"/>
        <end position="109"/>
    </location>
</feature>
<gene>
    <name evidence="2" type="ORF">MNOR_LOCUS31797</name>
</gene>
<organism evidence="2 3">
    <name type="scientific">Meganyctiphanes norvegica</name>
    <name type="common">Northern krill</name>
    <name type="synonym">Thysanopoda norvegica</name>
    <dbReference type="NCBI Taxonomy" id="48144"/>
    <lineage>
        <taxon>Eukaryota</taxon>
        <taxon>Metazoa</taxon>
        <taxon>Ecdysozoa</taxon>
        <taxon>Arthropoda</taxon>
        <taxon>Crustacea</taxon>
        <taxon>Multicrustacea</taxon>
        <taxon>Malacostraca</taxon>
        <taxon>Eumalacostraca</taxon>
        <taxon>Eucarida</taxon>
        <taxon>Euphausiacea</taxon>
        <taxon>Euphausiidae</taxon>
        <taxon>Meganyctiphanes</taxon>
    </lineage>
</organism>
<name>A0AAV2S362_MEGNR</name>
<evidence type="ECO:0000313" key="2">
    <source>
        <dbReference type="EMBL" id="CAL4156996.1"/>
    </source>
</evidence>
<dbReference type="AlphaFoldDB" id="A0AAV2S362"/>
<evidence type="ECO:0000313" key="3">
    <source>
        <dbReference type="Proteomes" id="UP001497623"/>
    </source>
</evidence>
<dbReference type="InterPro" id="IPR043502">
    <property type="entry name" value="DNA/RNA_pol_sf"/>
</dbReference>
<accession>A0AAV2S362</accession>
<feature type="non-terminal residue" evidence="2">
    <location>
        <position position="1"/>
    </location>
</feature>
<dbReference type="Pfam" id="PF00078">
    <property type="entry name" value="RVT_1"/>
    <property type="match status" value="1"/>
</dbReference>
<dbReference type="SUPFAM" id="SSF56672">
    <property type="entry name" value="DNA/RNA polymerases"/>
    <property type="match status" value="1"/>
</dbReference>
<proteinExistence type="predicted"/>
<dbReference type="GO" id="GO:0071897">
    <property type="term" value="P:DNA biosynthetic process"/>
    <property type="evidence" value="ECO:0007669"/>
    <property type="project" value="UniProtKB-ARBA"/>
</dbReference>